<sequence>MSKEYFKISSGLKNLIGSELITDNFVAVFELVKNSFDAKASEVKIIFENIYSENAKIIIQDNGKGMDYNDLINKWLFVAYSAKRDGTEDSNKQINYYAGAKGVGRFSCDRLGRYLNLVTIKDKPNAQIENLYVDWKKFEEDQKKEFIKIPVEHNVLSKAPYNLKKGTILEISGINPEEWNRDNFIRLKDKLSKLVRPDLNKSKKQKPFKILLEVEAEKQNDLKEIEANREKGEGFVYRNTVNGEIENFIFDELDIRTTKIISEVSSDGKFITTKLVDRDNFIYEITEKNRFPFLNDISIQLYFLNRSAKNIFTRKMGIEAVNYGNVFVYKNGFRILPFGEPRDDSFGIDARALQGFSRYIGTRNLIGQIEIFGENSELRETTSRDGGLVKTKAYRELLEYLFEALRRLEKYVVEVTEWGVNDDNIENLNTEQVKEKLVKLISNIADDKSLLELNYNSDIINLLKNQEENSAKKLIKNFKRLAAESNNPALLKDAKRLEKTLTSALEAKKSAEKELETTAKQKKVVEAELEQQISETLFAKADRATEKDDLLSIQHHIYRHSAQHITKYIDDLVDAINKDKSKDDLLKLVSKISFENKKVITLSRFVTKAQFDTTVTKINADLISFVNEYVVNVYQEYRHLMMNNQTMTIKAEKPTGITFNTSFRPIEMIIILDNLLNNSLKAKAKNVSVNWKSINSSEIELHIKDDGIGIPDKNLDKVFDARFTTTNGSGLGLYHTKEVIEKLGGKININNKLKQGVEFIIKFKK</sequence>
<evidence type="ECO:0000256" key="1">
    <source>
        <dbReference type="SAM" id="Coils"/>
    </source>
</evidence>
<organism evidence="3">
    <name type="scientific">bioreactor metagenome</name>
    <dbReference type="NCBI Taxonomy" id="1076179"/>
    <lineage>
        <taxon>unclassified sequences</taxon>
        <taxon>metagenomes</taxon>
        <taxon>ecological metagenomes</taxon>
    </lineage>
</organism>
<comment type="caution">
    <text evidence="3">The sequence shown here is derived from an EMBL/GenBank/DDBJ whole genome shotgun (WGS) entry which is preliminary data.</text>
</comment>
<dbReference type="PRINTS" id="PR00344">
    <property type="entry name" value="BCTRLSENSOR"/>
</dbReference>
<name>A0A644XW66_9ZZZZ</name>
<dbReference type="PROSITE" id="PS50109">
    <property type="entry name" value="HIS_KIN"/>
    <property type="match status" value="1"/>
</dbReference>
<dbReference type="AlphaFoldDB" id="A0A644XW66"/>
<evidence type="ECO:0000313" key="3">
    <source>
        <dbReference type="EMBL" id="MPM18304.1"/>
    </source>
</evidence>
<reference evidence="3" key="1">
    <citation type="submission" date="2019-08" db="EMBL/GenBank/DDBJ databases">
        <authorList>
            <person name="Kucharzyk K."/>
            <person name="Murdoch R.W."/>
            <person name="Higgins S."/>
            <person name="Loffler F."/>
        </authorList>
    </citation>
    <scope>NUCLEOTIDE SEQUENCE</scope>
</reference>
<dbReference type="SMART" id="SM00387">
    <property type="entry name" value="HATPase_c"/>
    <property type="match status" value="1"/>
</dbReference>
<dbReference type="PANTHER" id="PTHR43065">
    <property type="entry name" value="SENSOR HISTIDINE KINASE"/>
    <property type="match status" value="1"/>
</dbReference>
<dbReference type="CDD" id="cd00075">
    <property type="entry name" value="HATPase"/>
    <property type="match status" value="1"/>
</dbReference>
<proteinExistence type="predicted"/>
<keyword evidence="1" id="KW-0175">Coiled coil</keyword>
<dbReference type="InterPro" id="IPR003594">
    <property type="entry name" value="HATPase_dom"/>
</dbReference>
<dbReference type="Pfam" id="PF02518">
    <property type="entry name" value="HATPase_c"/>
    <property type="match status" value="1"/>
</dbReference>
<dbReference type="SUPFAM" id="SSF55874">
    <property type="entry name" value="ATPase domain of HSP90 chaperone/DNA topoisomerase II/histidine kinase"/>
    <property type="match status" value="2"/>
</dbReference>
<gene>
    <name evidence="3" type="ORF">SDC9_64710</name>
</gene>
<feature type="domain" description="Histidine kinase" evidence="2">
    <location>
        <begin position="671"/>
        <end position="765"/>
    </location>
</feature>
<accession>A0A644XW66</accession>
<dbReference type="Gene3D" id="3.30.565.10">
    <property type="entry name" value="Histidine kinase-like ATPase, C-terminal domain"/>
    <property type="match status" value="2"/>
</dbReference>
<dbReference type="InterPro" id="IPR036890">
    <property type="entry name" value="HATPase_C_sf"/>
</dbReference>
<dbReference type="InterPro" id="IPR005467">
    <property type="entry name" value="His_kinase_dom"/>
</dbReference>
<evidence type="ECO:0000259" key="2">
    <source>
        <dbReference type="PROSITE" id="PS50109"/>
    </source>
</evidence>
<dbReference type="Pfam" id="PF13589">
    <property type="entry name" value="HATPase_c_3"/>
    <property type="match status" value="1"/>
</dbReference>
<protein>
    <recommendedName>
        <fullName evidence="2">Histidine kinase domain-containing protein</fullName>
    </recommendedName>
</protein>
<dbReference type="GO" id="GO:0016772">
    <property type="term" value="F:transferase activity, transferring phosphorus-containing groups"/>
    <property type="evidence" value="ECO:0007669"/>
    <property type="project" value="InterPro"/>
</dbReference>
<dbReference type="InterPro" id="IPR004358">
    <property type="entry name" value="Sig_transdc_His_kin-like_C"/>
</dbReference>
<feature type="coiled-coil region" evidence="1">
    <location>
        <begin position="464"/>
        <end position="535"/>
    </location>
</feature>
<dbReference type="EMBL" id="VSSQ01002957">
    <property type="protein sequence ID" value="MPM18304.1"/>
    <property type="molecule type" value="Genomic_DNA"/>
</dbReference>